<organism evidence="2 3">
    <name type="scientific">Clitoria ternatea</name>
    <name type="common">Butterfly pea</name>
    <dbReference type="NCBI Taxonomy" id="43366"/>
    <lineage>
        <taxon>Eukaryota</taxon>
        <taxon>Viridiplantae</taxon>
        <taxon>Streptophyta</taxon>
        <taxon>Embryophyta</taxon>
        <taxon>Tracheophyta</taxon>
        <taxon>Spermatophyta</taxon>
        <taxon>Magnoliopsida</taxon>
        <taxon>eudicotyledons</taxon>
        <taxon>Gunneridae</taxon>
        <taxon>Pentapetalae</taxon>
        <taxon>rosids</taxon>
        <taxon>fabids</taxon>
        <taxon>Fabales</taxon>
        <taxon>Fabaceae</taxon>
        <taxon>Papilionoideae</taxon>
        <taxon>50 kb inversion clade</taxon>
        <taxon>NPAAA clade</taxon>
        <taxon>indigoferoid/millettioid clade</taxon>
        <taxon>Phaseoleae</taxon>
        <taxon>Clitoria</taxon>
    </lineage>
</organism>
<dbReference type="PANTHER" id="PTHR48444">
    <property type="entry name" value="DNA TOPOISOMERASE 6 SUBUNIT B"/>
    <property type="match status" value="1"/>
</dbReference>
<feature type="region of interest" description="Disordered" evidence="1">
    <location>
        <begin position="1"/>
        <end position="23"/>
    </location>
</feature>
<dbReference type="EMBL" id="JAYKXN010000002">
    <property type="protein sequence ID" value="KAK7310402.1"/>
    <property type="molecule type" value="Genomic_DNA"/>
</dbReference>
<dbReference type="Gene3D" id="3.30.565.10">
    <property type="entry name" value="Histidine kinase-like ATPase, C-terminal domain"/>
    <property type="match status" value="1"/>
</dbReference>
<accession>A0AAN9K6C9</accession>
<name>A0AAN9K6C9_CLITE</name>
<dbReference type="AlphaFoldDB" id="A0AAN9K6C9"/>
<proteinExistence type="predicted"/>
<dbReference type="Proteomes" id="UP001359559">
    <property type="component" value="Unassembled WGS sequence"/>
</dbReference>
<comment type="caution">
    <text evidence="2">The sequence shown here is derived from an EMBL/GenBank/DDBJ whole genome shotgun (WGS) entry which is preliminary data.</text>
</comment>
<evidence type="ECO:0000256" key="1">
    <source>
        <dbReference type="SAM" id="MobiDB-lite"/>
    </source>
</evidence>
<keyword evidence="3" id="KW-1185">Reference proteome</keyword>
<protein>
    <submittedName>
        <fullName evidence="2">Uncharacterized protein</fullName>
    </submittedName>
</protein>
<gene>
    <name evidence="2" type="ORF">RJT34_07895</name>
</gene>
<sequence>MDEGGSSESPKKAKSKASPKPMETLLKQKFPADFFTENENIAGFDNISIIRRKSLYTTVRKLVENSLDSAKSISELLVVEITIKRIGKSIFNSMIGLVDREHVDAALYDGFETKKARELEFSNLSLWPEKASNKQVPILSLICGDHLSLWI</sequence>
<dbReference type="InterPro" id="IPR036890">
    <property type="entry name" value="HATPase_C_sf"/>
</dbReference>
<evidence type="ECO:0000313" key="3">
    <source>
        <dbReference type="Proteomes" id="UP001359559"/>
    </source>
</evidence>
<evidence type="ECO:0000313" key="2">
    <source>
        <dbReference type="EMBL" id="KAK7310402.1"/>
    </source>
</evidence>
<reference evidence="2 3" key="1">
    <citation type="submission" date="2024-01" db="EMBL/GenBank/DDBJ databases">
        <title>The genomes of 5 underutilized Papilionoideae crops provide insights into root nodulation and disease resistance.</title>
        <authorList>
            <person name="Yuan L."/>
        </authorList>
    </citation>
    <scope>NUCLEOTIDE SEQUENCE [LARGE SCALE GENOMIC DNA]</scope>
    <source>
        <strain evidence="2">LY-2023</strain>
        <tissue evidence="2">Leaf</tissue>
    </source>
</reference>
<dbReference type="PANTHER" id="PTHR48444:SF1">
    <property type="entry name" value="DNA TOPOISOMERASE 6 SUBUNIT B"/>
    <property type="match status" value="1"/>
</dbReference>